<feature type="signal peptide" evidence="1">
    <location>
        <begin position="1"/>
        <end position="26"/>
    </location>
</feature>
<dbReference type="InterPro" id="IPR050490">
    <property type="entry name" value="Bact_solute-bd_prot1"/>
</dbReference>
<organism evidence="2 3">
    <name type="scientific">Cellulomonas fulva</name>
    <dbReference type="NCBI Taxonomy" id="2835530"/>
    <lineage>
        <taxon>Bacteria</taxon>
        <taxon>Bacillati</taxon>
        <taxon>Actinomycetota</taxon>
        <taxon>Actinomycetes</taxon>
        <taxon>Micrococcales</taxon>
        <taxon>Cellulomonadaceae</taxon>
        <taxon>Cellulomonas</taxon>
    </lineage>
</organism>
<evidence type="ECO:0000313" key="3">
    <source>
        <dbReference type="Proteomes" id="UP000722125"/>
    </source>
</evidence>
<accession>A0ABS5TYX5</accession>
<protein>
    <submittedName>
        <fullName evidence="2">Sugar ABC transporter substrate-binding protein</fullName>
    </submittedName>
</protein>
<evidence type="ECO:0000313" key="2">
    <source>
        <dbReference type="EMBL" id="MBT0994211.1"/>
    </source>
</evidence>
<dbReference type="Pfam" id="PF01547">
    <property type="entry name" value="SBP_bac_1"/>
    <property type="match status" value="1"/>
</dbReference>
<gene>
    <name evidence="2" type="ORF">KIN34_07920</name>
</gene>
<dbReference type="PANTHER" id="PTHR43649">
    <property type="entry name" value="ARABINOSE-BINDING PROTEIN-RELATED"/>
    <property type="match status" value="1"/>
</dbReference>
<keyword evidence="1" id="KW-0732">Signal</keyword>
<reference evidence="2 3" key="1">
    <citation type="submission" date="2021-05" db="EMBL/GenBank/DDBJ databases">
        <title>Description of Cellulomonas sp. DKR-3 sp. nov.</title>
        <authorList>
            <person name="Dahal R.H."/>
            <person name="Chaudhary D.K."/>
        </authorList>
    </citation>
    <scope>NUCLEOTIDE SEQUENCE [LARGE SCALE GENOMIC DNA]</scope>
    <source>
        <strain evidence="2 3">DKR-3</strain>
    </source>
</reference>
<dbReference type="RefSeq" id="WP_214348943.1">
    <property type="nucleotide sequence ID" value="NZ_JAHBOH010000001.1"/>
</dbReference>
<dbReference type="CDD" id="cd13585">
    <property type="entry name" value="PBP2_TMBP_like"/>
    <property type="match status" value="1"/>
</dbReference>
<sequence length="453" mass="48827">MKSRTRLITGAVATAMVGALALTACSGGGGGGEDDGGDKTITFMFRGGTDEKAAYQAAIDRYTEDTGVKVNMIVTDADQYATKLQAAVAGNNVPDVFYIEQASLQSYVASGVLMDITDQVAESGLDLDNIWEYGVDSYRFNGTVQGTPDGALYGLPKDVGPFSFGYNKTMLEDAGIELPDKDTPLTWEEFVDICKKLTTDTDGDGAVDQWGTGLNVQWNLQSMVWSNGGDWTNEDHTQVTVDTPEFAEALQKFADLTNIDKVTPSASDAATLDTYQRWMAGEIGFFPVGPWDVSVYNDLDFDYDLIPWPTVGDAGSATWIGSLGIGVSATTEHPQDAVNLVTYLSGDPEAQQTLVDANIQIPNLIDVAQDWAAEEGAEPANRQEFLDIVQDYGRAMPAAFTYGAEWYDELWTNIQPVLDGKQTAADYLAETQPKMQTLLDESISNAEQAGGGA</sequence>
<dbReference type="EMBL" id="JAHBOH010000001">
    <property type="protein sequence ID" value="MBT0994211.1"/>
    <property type="molecule type" value="Genomic_DNA"/>
</dbReference>
<keyword evidence="3" id="KW-1185">Reference proteome</keyword>
<dbReference type="Proteomes" id="UP000722125">
    <property type="component" value="Unassembled WGS sequence"/>
</dbReference>
<dbReference type="SUPFAM" id="SSF53850">
    <property type="entry name" value="Periplasmic binding protein-like II"/>
    <property type="match status" value="1"/>
</dbReference>
<proteinExistence type="predicted"/>
<feature type="chain" id="PRO_5047330363" evidence="1">
    <location>
        <begin position="27"/>
        <end position="453"/>
    </location>
</feature>
<dbReference type="Gene3D" id="3.40.190.10">
    <property type="entry name" value="Periplasmic binding protein-like II"/>
    <property type="match status" value="1"/>
</dbReference>
<dbReference type="InterPro" id="IPR006059">
    <property type="entry name" value="SBP"/>
</dbReference>
<dbReference type="PANTHER" id="PTHR43649:SF30">
    <property type="entry name" value="ABC TRANSPORTER SUBSTRATE-BINDING PROTEIN"/>
    <property type="match status" value="1"/>
</dbReference>
<name>A0ABS5TYX5_9CELL</name>
<dbReference type="PROSITE" id="PS51257">
    <property type="entry name" value="PROKAR_LIPOPROTEIN"/>
    <property type="match status" value="1"/>
</dbReference>
<evidence type="ECO:0000256" key="1">
    <source>
        <dbReference type="SAM" id="SignalP"/>
    </source>
</evidence>
<comment type="caution">
    <text evidence="2">The sequence shown here is derived from an EMBL/GenBank/DDBJ whole genome shotgun (WGS) entry which is preliminary data.</text>
</comment>